<evidence type="ECO:0000256" key="2">
    <source>
        <dbReference type="ARBA" id="ARBA00023125"/>
    </source>
</evidence>
<organism evidence="5 6">
    <name type="scientific">Piscibacillus halophilus</name>
    <dbReference type="NCBI Taxonomy" id="571933"/>
    <lineage>
        <taxon>Bacteria</taxon>
        <taxon>Bacillati</taxon>
        <taxon>Bacillota</taxon>
        <taxon>Bacilli</taxon>
        <taxon>Bacillales</taxon>
        <taxon>Bacillaceae</taxon>
        <taxon>Piscibacillus</taxon>
    </lineage>
</organism>
<feature type="DNA-binding region" description="H-T-H motif" evidence="3">
    <location>
        <begin position="25"/>
        <end position="44"/>
    </location>
</feature>
<dbReference type="InterPro" id="IPR041490">
    <property type="entry name" value="KstR2_TetR_C"/>
</dbReference>
<protein>
    <submittedName>
        <fullName evidence="5">Transcriptional regulator, TetR family</fullName>
    </submittedName>
</protein>
<dbReference type="PRINTS" id="PR00455">
    <property type="entry name" value="HTHTETR"/>
</dbReference>
<dbReference type="Pfam" id="PF00440">
    <property type="entry name" value="TetR_N"/>
    <property type="match status" value="1"/>
</dbReference>
<sequence>MSELREKIIQSSLQLFSEKGFHGVTVRDIVEHCQTSKGGFYHHFKSKDELLYVIHDTFVSYVLNEANQAKKRYHQPVHQLHEMLKSLVRVYDLYNQHIVVFNQEYNYLKQEYYQLIKEKRDSYEEILKGVIREGQRDGDIRIELPTTVTTMSILGMVNWTYQWYKKDGPKTIDQIASTYIDIIFKGLLTEKAIKEYQLSKLSKELKF</sequence>
<dbReference type="PANTHER" id="PTHR43479:SF11">
    <property type="entry name" value="ACREF_ENVCD OPERON REPRESSOR-RELATED"/>
    <property type="match status" value="1"/>
</dbReference>
<dbReference type="InterPro" id="IPR001647">
    <property type="entry name" value="HTH_TetR"/>
</dbReference>
<evidence type="ECO:0000256" key="1">
    <source>
        <dbReference type="ARBA" id="ARBA00022491"/>
    </source>
</evidence>
<dbReference type="Gene3D" id="1.10.357.10">
    <property type="entry name" value="Tetracycline Repressor, domain 2"/>
    <property type="match status" value="1"/>
</dbReference>
<evidence type="ECO:0000256" key="3">
    <source>
        <dbReference type="PROSITE-ProRule" id="PRU00335"/>
    </source>
</evidence>
<keyword evidence="1" id="KW-0678">Repressor</keyword>
<dbReference type="PROSITE" id="PS50977">
    <property type="entry name" value="HTH_TETR_2"/>
    <property type="match status" value="1"/>
</dbReference>
<dbReference type="InterPro" id="IPR009057">
    <property type="entry name" value="Homeodomain-like_sf"/>
</dbReference>
<accession>A0A1H9IIZ2</accession>
<feature type="domain" description="HTH tetR-type" evidence="4">
    <location>
        <begin position="2"/>
        <end position="62"/>
    </location>
</feature>
<dbReference type="SUPFAM" id="SSF46689">
    <property type="entry name" value="Homeodomain-like"/>
    <property type="match status" value="1"/>
</dbReference>
<keyword evidence="6" id="KW-1185">Reference proteome</keyword>
<proteinExistence type="predicted"/>
<dbReference type="OrthoDB" id="9814200at2"/>
<dbReference type="Proteomes" id="UP000199427">
    <property type="component" value="Unassembled WGS sequence"/>
</dbReference>
<gene>
    <name evidence="5" type="ORF">SAMN05216362_12512</name>
</gene>
<dbReference type="SUPFAM" id="SSF48498">
    <property type="entry name" value="Tetracyclin repressor-like, C-terminal domain"/>
    <property type="match status" value="1"/>
</dbReference>
<dbReference type="AlphaFoldDB" id="A0A1H9IIZ2"/>
<dbReference type="STRING" id="571933.SAMN05216362_12512"/>
<evidence type="ECO:0000259" key="4">
    <source>
        <dbReference type="PROSITE" id="PS50977"/>
    </source>
</evidence>
<dbReference type="InterPro" id="IPR036271">
    <property type="entry name" value="Tet_transcr_reg_TetR-rel_C_sf"/>
</dbReference>
<evidence type="ECO:0000313" key="5">
    <source>
        <dbReference type="EMBL" id="SEQ74355.1"/>
    </source>
</evidence>
<keyword evidence="2 3" id="KW-0238">DNA-binding</keyword>
<dbReference type="RefSeq" id="WP_091774165.1">
    <property type="nucleotide sequence ID" value="NZ_FOES01000025.1"/>
</dbReference>
<dbReference type="EMBL" id="FOES01000025">
    <property type="protein sequence ID" value="SEQ74355.1"/>
    <property type="molecule type" value="Genomic_DNA"/>
</dbReference>
<dbReference type="GO" id="GO:0003677">
    <property type="term" value="F:DNA binding"/>
    <property type="evidence" value="ECO:0007669"/>
    <property type="project" value="UniProtKB-UniRule"/>
</dbReference>
<dbReference type="InterPro" id="IPR050624">
    <property type="entry name" value="HTH-type_Tx_Regulator"/>
</dbReference>
<dbReference type="Pfam" id="PF17932">
    <property type="entry name" value="TetR_C_24"/>
    <property type="match status" value="1"/>
</dbReference>
<evidence type="ECO:0000313" key="6">
    <source>
        <dbReference type="Proteomes" id="UP000199427"/>
    </source>
</evidence>
<reference evidence="5 6" key="1">
    <citation type="submission" date="2016-10" db="EMBL/GenBank/DDBJ databases">
        <authorList>
            <person name="de Groot N.N."/>
        </authorList>
    </citation>
    <scope>NUCLEOTIDE SEQUENCE [LARGE SCALE GENOMIC DNA]</scope>
    <source>
        <strain evidence="5 6">DSM 21633</strain>
    </source>
</reference>
<dbReference type="Gene3D" id="1.10.10.60">
    <property type="entry name" value="Homeodomain-like"/>
    <property type="match status" value="1"/>
</dbReference>
<name>A0A1H9IIZ2_9BACI</name>
<dbReference type="PANTHER" id="PTHR43479">
    <property type="entry name" value="ACREF/ENVCD OPERON REPRESSOR-RELATED"/>
    <property type="match status" value="1"/>
</dbReference>